<gene>
    <name evidence="2" type="ORF">NCTC11214_03440</name>
</gene>
<reference evidence="2 3" key="1">
    <citation type="submission" date="2018-12" db="EMBL/GenBank/DDBJ databases">
        <authorList>
            <consortium name="Pathogen Informatics"/>
        </authorList>
    </citation>
    <scope>NUCLEOTIDE SEQUENCE [LARGE SCALE GENOMIC DNA]</scope>
    <source>
        <strain evidence="2 3">NCTC11214</strain>
    </source>
</reference>
<protein>
    <recommendedName>
        <fullName evidence="1">DUF4214 domain-containing protein</fullName>
    </recommendedName>
</protein>
<dbReference type="Proteomes" id="UP000281391">
    <property type="component" value="Chromosome"/>
</dbReference>
<dbReference type="KEGG" id="sof:NCTC11214_03440"/>
<evidence type="ECO:0000313" key="2">
    <source>
        <dbReference type="EMBL" id="VDZ60521.1"/>
    </source>
</evidence>
<dbReference type="Pfam" id="PF13946">
    <property type="entry name" value="DUF4214"/>
    <property type="match status" value="1"/>
</dbReference>
<dbReference type="AlphaFoldDB" id="A0A447KUQ2"/>
<proteinExistence type="predicted"/>
<dbReference type="EMBL" id="LR134117">
    <property type="protein sequence ID" value="VDZ60521.1"/>
    <property type="molecule type" value="Genomic_DNA"/>
</dbReference>
<evidence type="ECO:0000259" key="1">
    <source>
        <dbReference type="Pfam" id="PF13946"/>
    </source>
</evidence>
<accession>A0A447KUQ2</accession>
<evidence type="ECO:0000313" key="3">
    <source>
        <dbReference type="Proteomes" id="UP000281391"/>
    </source>
</evidence>
<feature type="domain" description="DUF4214" evidence="1">
    <location>
        <begin position="46"/>
        <end position="98"/>
    </location>
</feature>
<dbReference type="InterPro" id="IPR025282">
    <property type="entry name" value="DUF4214"/>
</dbReference>
<organism evidence="2 3">
    <name type="scientific">Serratia odorifera</name>
    <dbReference type="NCBI Taxonomy" id="618"/>
    <lineage>
        <taxon>Bacteria</taxon>
        <taxon>Pseudomonadati</taxon>
        <taxon>Pseudomonadota</taxon>
        <taxon>Gammaproteobacteria</taxon>
        <taxon>Enterobacterales</taxon>
        <taxon>Yersiniaceae</taxon>
        <taxon>Serratia</taxon>
    </lineage>
</organism>
<sequence>MNVLLYQQSAASIFQTTLGKKPALKDVEYFAKKLMDGMSTSELAAWLIRSPDGQRHYGEMSKEQQVSFVYSNLYQQPPSSSEVTSLVNQLNSGENPRQRCCRPVRCIAQLSGPG</sequence>
<name>A0A447KUQ2_SEROD</name>